<dbReference type="AlphaFoldDB" id="A0A4Z2GG46"/>
<evidence type="ECO:0000313" key="3">
    <source>
        <dbReference type="Proteomes" id="UP000314294"/>
    </source>
</evidence>
<name>A0A4Z2GG46_9TELE</name>
<organism evidence="2 3">
    <name type="scientific">Liparis tanakae</name>
    <name type="common">Tanaka's snailfish</name>
    <dbReference type="NCBI Taxonomy" id="230148"/>
    <lineage>
        <taxon>Eukaryota</taxon>
        <taxon>Metazoa</taxon>
        <taxon>Chordata</taxon>
        <taxon>Craniata</taxon>
        <taxon>Vertebrata</taxon>
        <taxon>Euteleostomi</taxon>
        <taxon>Actinopterygii</taxon>
        <taxon>Neopterygii</taxon>
        <taxon>Teleostei</taxon>
        <taxon>Neoteleostei</taxon>
        <taxon>Acanthomorphata</taxon>
        <taxon>Eupercaria</taxon>
        <taxon>Perciformes</taxon>
        <taxon>Cottioidei</taxon>
        <taxon>Cottales</taxon>
        <taxon>Liparidae</taxon>
        <taxon>Liparis</taxon>
    </lineage>
</organism>
<keyword evidence="3" id="KW-1185">Reference proteome</keyword>
<evidence type="ECO:0000313" key="2">
    <source>
        <dbReference type="EMBL" id="TNN52260.1"/>
    </source>
</evidence>
<feature type="region of interest" description="Disordered" evidence="1">
    <location>
        <begin position="26"/>
        <end position="98"/>
    </location>
</feature>
<dbReference type="Proteomes" id="UP000314294">
    <property type="component" value="Unassembled WGS sequence"/>
</dbReference>
<protein>
    <submittedName>
        <fullName evidence="2">Uncharacterized protein</fullName>
    </submittedName>
</protein>
<dbReference type="EMBL" id="SRLO01000553">
    <property type="protein sequence ID" value="TNN52260.1"/>
    <property type="molecule type" value="Genomic_DNA"/>
</dbReference>
<proteinExistence type="predicted"/>
<feature type="compositionally biased region" description="Basic and acidic residues" evidence="1">
    <location>
        <begin position="65"/>
        <end position="78"/>
    </location>
</feature>
<comment type="caution">
    <text evidence="2">The sequence shown here is derived from an EMBL/GenBank/DDBJ whole genome shotgun (WGS) entry which is preliminary data.</text>
</comment>
<gene>
    <name evidence="2" type="ORF">EYF80_037536</name>
</gene>
<evidence type="ECO:0000256" key="1">
    <source>
        <dbReference type="SAM" id="MobiDB-lite"/>
    </source>
</evidence>
<reference evidence="2 3" key="1">
    <citation type="submission" date="2019-03" db="EMBL/GenBank/DDBJ databases">
        <title>First draft genome of Liparis tanakae, snailfish: a comprehensive survey of snailfish specific genes.</title>
        <authorList>
            <person name="Kim W."/>
            <person name="Song I."/>
            <person name="Jeong J.-H."/>
            <person name="Kim D."/>
            <person name="Kim S."/>
            <person name="Ryu S."/>
            <person name="Song J.Y."/>
            <person name="Lee S.K."/>
        </authorList>
    </citation>
    <scope>NUCLEOTIDE SEQUENCE [LARGE SCALE GENOMIC DNA]</scope>
    <source>
        <tissue evidence="2">Muscle</tissue>
    </source>
</reference>
<sequence length="164" mass="18258">MVFAVMEGNSSLLIIYVSSKTSEALRKHHSKANDNAQHKQQKQHAAIKGCSEVNLKHGERRRKPLREPRGAVDARGPSEGDGIDLSSDSGSINKQQASGFKAEETHLYFSRRVRIWIPELWTCPRTDGGTTFFPRLTRSGRSGCFARAKPSDNFLTVGYIKVLS</sequence>
<accession>A0A4Z2GG46</accession>